<feature type="transmembrane region" description="Helical" evidence="1">
    <location>
        <begin position="125"/>
        <end position="146"/>
    </location>
</feature>
<protein>
    <recommendedName>
        <fullName evidence="4">DUF2029 domain-containing protein</fullName>
    </recommendedName>
</protein>
<evidence type="ECO:0008006" key="4">
    <source>
        <dbReference type="Google" id="ProtNLM"/>
    </source>
</evidence>
<dbReference type="EMBL" id="REFW01000001">
    <property type="protein sequence ID" value="RMB61397.1"/>
    <property type="molecule type" value="Genomic_DNA"/>
</dbReference>
<dbReference type="RefSeq" id="WP_121899945.1">
    <property type="nucleotide sequence ID" value="NZ_REFW01000001.1"/>
</dbReference>
<evidence type="ECO:0000256" key="1">
    <source>
        <dbReference type="SAM" id="Phobius"/>
    </source>
</evidence>
<evidence type="ECO:0000313" key="2">
    <source>
        <dbReference type="EMBL" id="RMB61397.1"/>
    </source>
</evidence>
<dbReference type="AlphaFoldDB" id="A0A3M0GAR8"/>
<feature type="transmembrane region" description="Helical" evidence="1">
    <location>
        <begin position="166"/>
        <end position="194"/>
    </location>
</feature>
<accession>A0A3M0GAR8</accession>
<dbReference type="OrthoDB" id="3348156at2"/>
<evidence type="ECO:0000313" key="3">
    <source>
        <dbReference type="Proteomes" id="UP000275256"/>
    </source>
</evidence>
<feature type="transmembrane region" description="Helical" evidence="1">
    <location>
        <begin position="206"/>
        <end position="231"/>
    </location>
</feature>
<sequence length="464" mass="50230">MKNALLPGLGGPMGRHAKASGPWFNPLPWTILVASAVFAVLAVRQVPCIQTDATNRVDAFVRLCYSDIPLMWTGQEFGLGNPPFGGETMVFSPVLGVLMLVAVKLAGALGAVISPDADVQVQLDGAQVFFAVNAVLLFVFFLAWVVSMTLMGRESRGTYRSWDGMLIAAAPVVLASGLIHWDLLPIGLTAIGLYQFSRRRVIESGIVLGLAAAAGTMPLVVILAVTICIALRGRGRHVLQFLLPAAVTWGVVHLPLLLRDWKPVLAYYQGQVGGESSYGSLWFLLQLVGWNVRGAGYLGFALLLVVLSVTIGWLFATRLKPRVGTLVGIFVFVTCMLGAAFSPQTALWLLFALVLARPLRREYIAFTVVQVVYYVAIWGYLSGHLTPEKTGNPRLYFLAIGLRLLVEAGLVVLFYRDILRPTNDPLRAPDWSDPLGGVLVDGENLDRLDDGGDVPATQSPHLVS</sequence>
<feature type="transmembrane region" description="Helical" evidence="1">
    <location>
        <begin position="238"/>
        <end position="258"/>
    </location>
</feature>
<name>A0A3M0GAR8_9ACTN</name>
<gene>
    <name evidence="2" type="ORF">EAX62_01700</name>
</gene>
<keyword evidence="1" id="KW-1133">Transmembrane helix</keyword>
<dbReference type="Proteomes" id="UP000275256">
    <property type="component" value="Unassembled WGS sequence"/>
</dbReference>
<comment type="caution">
    <text evidence="2">The sequence shown here is derived from an EMBL/GenBank/DDBJ whole genome shotgun (WGS) entry which is preliminary data.</text>
</comment>
<feature type="transmembrane region" description="Helical" evidence="1">
    <location>
        <begin position="27"/>
        <end position="46"/>
    </location>
</feature>
<feature type="transmembrane region" description="Helical" evidence="1">
    <location>
        <begin position="395"/>
        <end position="415"/>
    </location>
</feature>
<reference evidence="2 3" key="1">
    <citation type="submission" date="2018-10" db="EMBL/GenBank/DDBJ databases">
        <title>Tessaracoccus antarcticuss sp. nov., isolated from sediment.</title>
        <authorList>
            <person name="Zhou L.Y."/>
            <person name="Du Z.J."/>
        </authorList>
    </citation>
    <scope>NUCLEOTIDE SEQUENCE [LARGE SCALE GENOMIC DNA]</scope>
    <source>
        <strain evidence="2 3">JDX10</strain>
    </source>
</reference>
<feature type="transmembrane region" description="Helical" evidence="1">
    <location>
        <begin position="90"/>
        <end position="113"/>
    </location>
</feature>
<keyword evidence="3" id="KW-1185">Reference proteome</keyword>
<feature type="transmembrane region" description="Helical" evidence="1">
    <location>
        <begin position="363"/>
        <end position="383"/>
    </location>
</feature>
<organism evidence="2 3">
    <name type="scientific">Tessaracoccus antarcticus</name>
    <dbReference type="NCBI Taxonomy" id="2479848"/>
    <lineage>
        <taxon>Bacteria</taxon>
        <taxon>Bacillati</taxon>
        <taxon>Actinomycetota</taxon>
        <taxon>Actinomycetes</taxon>
        <taxon>Propionibacteriales</taxon>
        <taxon>Propionibacteriaceae</taxon>
        <taxon>Tessaracoccus</taxon>
    </lineage>
</organism>
<feature type="transmembrane region" description="Helical" evidence="1">
    <location>
        <begin position="328"/>
        <end position="356"/>
    </location>
</feature>
<keyword evidence="1" id="KW-0472">Membrane</keyword>
<feature type="transmembrane region" description="Helical" evidence="1">
    <location>
        <begin position="297"/>
        <end position="316"/>
    </location>
</feature>
<proteinExistence type="predicted"/>
<keyword evidence="1" id="KW-0812">Transmembrane</keyword>